<comment type="caution">
    <text evidence="2">The sequence shown here is derived from an EMBL/GenBank/DDBJ whole genome shotgun (WGS) entry which is preliminary data.</text>
</comment>
<dbReference type="EMBL" id="CM017874">
    <property type="protein sequence ID" value="KAG1334788.1"/>
    <property type="molecule type" value="Genomic_DNA"/>
</dbReference>
<sequence>MLPVLAAASLSLPPRLPPTPPSKADHSAQTRHRLRLPASRCPRSRVLPVPHPPCSTPPVTSSWRLLGSAVPRIDRPPPSSRSIPAPPGAPSTASSLTIALFNLAAVYKQIAVYLSADQSFPTGLKQACNSS</sequence>
<gene>
    <name evidence="2" type="ORF">COCNU_03G009070</name>
</gene>
<evidence type="ECO:0000313" key="2">
    <source>
        <dbReference type="EMBL" id="KAG1334788.1"/>
    </source>
</evidence>
<reference evidence="2" key="1">
    <citation type="journal article" date="2017" name="Gigascience">
        <title>The genome draft of coconut (Cocos nucifera).</title>
        <authorList>
            <person name="Xiao Y."/>
            <person name="Xu P."/>
            <person name="Fan H."/>
            <person name="Baudouin L."/>
            <person name="Xia W."/>
            <person name="Bocs S."/>
            <person name="Xu J."/>
            <person name="Li Q."/>
            <person name="Guo A."/>
            <person name="Zhou L."/>
            <person name="Li J."/>
            <person name="Wu Y."/>
            <person name="Ma Z."/>
            <person name="Armero A."/>
            <person name="Issali A.E."/>
            <person name="Liu N."/>
            <person name="Peng M."/>
            <person name="Yang Y."/>
        </authorList>
    </citation>
    <scope>NUCLEOTIDE SEQUENCE</scope>
    <source>
        <tissue evidence="2">Spear leaf of Hainan Tall coconut</tissue>
    </source>
</reference>
<dbReference type="AlphaFoldDB" id="A0A8K0I2X2"/>
<evidence type="ECO:0000313" key="3">
    <source>
        <dbReference type="Proteomes" id="UP000797356"/>
    </source>
</evidence>
<dbReference type="Proteomes" id="UP000797356">
    <property type="component" value="Chromosome 3"/>
</dbReference>
<proteinExistence type="predicted"/>
<accession>A0A8K0I2X2</accession>
<protein>
    <submittedName>
        <fullName evidence="2">Uncharacterized protein</fullName>
    </submittedName>
</protein>
<feature type="region of interest" description="Disordered" evidence="1">
    <location>
        <begin position="70"/>
        <end position="93"/>
    </location>
</feature>
<feature type="region of interest" description="Disordered" evidence="1">
    <location>
        <begin position="8"/>
        <end position="33"/>
    </location>
</feature>
<name>A0A8K0I2X2_COCNU</name>
<evidence type="ECO:0000256" key="1">
    <source>
        <dbReference type="SAM" id="MobiDB-lite"/>
    </source>
</evidence>
<reference evidence="2" key="2">
    <citation type="submission" date="2019-07" db="EMBL/GenBank/DDBJ databases">
        <authorList>
            <person name="Yang Y."/>
            <person name="Bocs S."/>
            <person name="Baudouin L."/>
        </authorList>
    </citation>
    <scope>NUCLEOTIDE SEQUENCE</scope>
    <source>
        <tissue evidence="2">Spear leaf of Hainan Tall coconut</tissue>
    </source>
</reference>
<organism evidence="2 3">
    <name type="scientific">Cocos nucifera</name>
    <name type="common">Coconut palm</name>
    <dbReference type="NCBI Taxonomy" id="13894"/>
    <lineage>
        <taxon>Eukaryota</taxon>
        <taxon>Viridiplantae</taxon>
        <taxon>Streptophyta</taxon>
        <taxon>Embryophyta</taxon>
        <taxon>Tracheophyta</taxon>
        <taxon>Spermatophyta</taxon>
        <taxon>Magnoliopsida</taxon>
        <taxon>Liliopsida</taxon>
        <taxon>Arecaceae</taxon>
        <taxon>Arecoideae</taxon>
        <taxon>Cocoseae</taxon>
        <taxon>Attaleinae</taxon>
        <taxon>Cocos</taxon>
    </lineage>
</organism>
<feature type="compositionally biased region" description="Pro residues" evidence="1">
    <location>
        <begin position="76"/>
        <end position="89"/>
    </location>
</feature>
<keyword evidence="3" id="KW-1185">Reference proteome</keyword>